<evidence type="ECO:0000313" key="3">
    <source>
        <dbReference type="Proteomes" id="UP000596661"/>
    </source>
</evidence>
<organism evidence="2 3">
    <name type="scientific">Cannabis sativa</name>
    <name type="common">Hemp</name>
    <name type="synonym">Marijuana</name>
    <dbReference type="NCBI Taxonomy" id="3483"/>
    <lineage>
        <taxon>Eukaryota</taxon>
        <taxon>Viridiplantae</taxon>
        <taxon>Streptophyta</taxon>
        <taxon>Embryophyta</taxon>
        <taxon>Tracheophyta</taxon>
        <taxon>Spermatophyta</taxon>
        <taxon>Magnoliopsida</taxon>
        <taxon>eudicotyledons</taxon>
        <taxon>Gunneridae</taxon>
        <taxon>Pentapetalae</taxon>
        <taxon>rosids</taxon>
        <taxon>fabids</taxon>
        <taxon>Rosales</taxon>
        <taxon>Cannabaceae</taxon>
        <taxon>Cannabis</taxon>
    </lineage>
</organism>
<protein>
    <submittedName>
        <fullName evidence="2">Uncharacterized protein</fullName>
    </submittedName>
</protein>
<dbReference type="EMBL" id="UZAU01000388">
    <property type="status" value="NOT_ANNOTATED_CDS"/>
    <property type="molecule type" value="Genomic_DNA"/>
</dbReference>
<feature type="region of interest" description="Disordered" evidence="1">
    <location>
        <begin position="58"/>
        <end position="89"/>
    </location>
</feature>
<dbReference type="Proteomes" id="UP000596661">
    <property type="component" value="Chromosome 4"/>
</dbReference>
<accession>A0A803PCU4</accession>
<proteinExistence type="predicted"/>
<reference evidence="2" key="1">
    <citation type="submission" date="2018-11" db="EMBL/GenBank/DDBJ databases">
        <authorList>
            <person name="Grassa J C."/>
        </authorList>
    </citation>
    <scope>NUCLEOTIDE SEQUENCE [LARGE SCALE GENOMIC DNA]</scope>
</reference>
<dbReference type="EnsemblPlants" id="evm.model.04.1385">
    <property type="protein sequence ID" value="cds.evm.model.04.1385"/>
    <property type="gene ID" value="evm.TU.04.1385"/>
</dbReference>
<dbReference type="Gramene" id="evm.model.04.1385">
    <property type="protein sequence ID" value="cds.evm.model.04.1385"/>
    <property type="gene ID" value="evm.TU.04.1385"/>
</dbReference>
<evidence type="ECO:0000256" key="1">
    <source>
        <dbReference type="SAM" id="MobiDB-lite"/>
    </source>
</evidence>
<dbReference type="AlphaFoldDB" id="A0A803PCU4"/>
<feature type="compositionally biased region" description="Polar residues" evidence="1">
    <location>
        <begin position="68"/>
        <end position="83"/>
    </location>
</feature>
<keyword evidence="3" id="KW-1185">Reference proteome</keyword>
<name>A0A803PCU4_CANSA</name>
<reference evidence="2" key="2">
    <citation type="submission" date="2021-03" db="UniProtKB">
        <authorList>
            <consortium name="EnsemblPlants"/>
        </authorList>
    </citation>
    <scope>IDENTIFICATION</scope>
</reference>
<sequence>MTVDPNVCILATTRIFMNPIDVANTAISAGIINLATTVGQVDTTNLVGLNGQPLLPREDLPLVPRNEGMSNVEQPPSTMTRSGPQYYAGDMEPKIRDQTIGEPHVDMGEDPELARLREAIY</sequence>
<evidence type="ECO:0000313" key="2">
    <source>
        <dbReference type="EnsemblPlants" id="cds.evm.model.04.1385"/>
    </source>
</evidence>